<evidence type="ECO:0000313" key="3">
    <source>
        <dbReference type="Proteomes" id="UP000014071"/>
    </source>
</evidence>
<name>R9P4T8_PSEHS</name>
<gene>
    <name evidence="2" type="ORF">PHSY_003837</name>
</gene>
<evidence type="ECO:0000313" key="2">
    <source>
        <dbReference type="EMBL" id="GAC96257.1"/>
    </source>
</evidence>
<proteinExistence type="predicted"/>
<sequence>MFLPTSLFLLASAIALQAAASAPRCSFQYSAKKGLHPTSGCPHYPVESTWTHCCIVPMSKYDRNQPKAGKYTGVCASDPMIGPDSPDICMPLVKKPPSADTMDPIADDWTLH</sequence>
<dbReference type="EMBL" id="DF238801">
    <property type="protein sequence ID" value="GAC96257.1"/>
    <property type="molecule type" value="Genomic_DNA"/>
</dbReference>
<dbReference type="RefSeq" id="XP_012189844.1">
    <property type="nucleotide sequence ID" value="XM_012334454.1"/>
</dbReference>
<evidence type="ECO:0000256" key="1">
    <source>
        <dbReference type="SAM" id="SignalP"/>
    </source>
</evidence>
<dbReference type="AlphaFoldDB" id="R9P4T8"/>
<dbReference type="HOGENOM" id="CLU_2211684_0_0_1"/>
<dbReference type="OrthoDB" id="2542143at2759"/>
<feature type="signal peptide" evidence="1">
    <location>
        <begin position="1"/>
        <end position="21"/>
    </location>
</feature>
<keyword evidence="3" id="KW-1185">Reference proteome</keyword>
<dbReference type="Proteomes" id="UP000014071">
    <property type="component" value="Unassembled WGS sequence"/>
</dbReference>
<keyword evidence="1" id="KW-0732">Signal</keyword>
<feature type="chain" id="PRO_5004487703" evidence="1">
    <location>
        <begin position="22"/>
        <end position="112"/>
    </location>
</feature>
<dbReference type="eggNOG" id="ENOG502RE85">
    <property type="taxonomic scope" value="Eukaryota"/>
</dbReference>
<dbReference type="GeneID" id="24109123"/>
<organism evidence="2 3">
    <name type="scientific">Pseudozyma hubeiensis (strain SY62)</name>
    <name type="common">Yeast</name>
    <dbReference type="NCBI Taxonomy" id="1305764"/>
    <lineage>
        <taxon>Eukaryota</taxon>
        <taxon>Fungi</taxon>
        <taxon>Dikarya</taxon>
        <taxon>Basidiomycota</taxon>
        <taxon>Ustilaginomycotina</taxon>
        <taxon>Ustilaginomycetes</taxon>
        <taxon>Ustilaginales</taxon>
        <taxon>Ustilaginaceae</taxon>
        <taxon>Pseudozyma</taxon>
    </lineage>
</organism>
<accession>R9P4T8</accession>
<protein>
    <submittedName>
        <fullName evidence="2">Uncharacterized protein</fullName>
    </submittedName>
</protein>
<reference evidence="3" key="1">
    <citation type="journal article" date="2013" name="Genome Announc.">
        <title>Draft genome sequence of the basidiomycetous yeast-like fungus Pseudozyma hubeiensis SY62, which produces an abundant amount of the biosurfactant mannosylerythritol lipids.</title>
        <authorList>
            <person name="Konishi M."/>
            <person name="Hatada Y."/>
            <person name="Horiuchi J."/>
        </authorList>
    </citation>
    <scope>NUCLEOTIDE SEQUENCE [LARGE SCALE GENOMIC DNA]</scope>
    <source>
        <strain evidence="3">SY62</strain>
    </source>
</reference>